<name>A0A024P5J9_9BACI</name>
<reference evidence="2" key="1">
    <citation type="submission" date="2014-03" db="EMBL/GenBank/DDBJ databases">
        <authorList>
            <person name="Urmite Genomes U."/>
        </authorList>
    </citation>
    <scope>NUCLEOTIDE SEQUENCE [LARGE SCALE GENOMIC DNA]</scope>
    <source>
        <strain evidence="2">HD-03</strain>
    </source>
</reference>
<protein>
    <submittedName>
        <fullName evidence="1">Uncharacterized protein</fullName>
    </submittedName>
</protein>
<evidence type="ECO:0000313" key="1">
    <source>
        <dbReference type="EMBL" id="CDQ23931.1"/>
    </source>
</evidence>
<dbReference type="AlphaFoldDB" id="A0A024P5J9"/>
<reference evidence="1 2" key="2">
    <citation type="submission" date="2014-05" db="EMBL/GenBank/DDBJ databases">
        <title>Draft genome sequence of Halobacillus karajensis HK-03.</title>
        <authorList>
            <person name="Khelaifia S."/>
            <person name="Croce O."/>
            <person name="Lagier J.C."/>
            <person name="Raoult D."/>
        </authorList>
    </citation>
    <scope>NUCLEOTIDE SEQUENCE [LARGE SCALE GENOMIC DNA]</scope>
    <source>
        <strain evidence="1 2">HD-03</strain>
    </source>
</reference>
<comment type="caution">
    <text evidence="1">The sequence shown here is derived from an EMBL/GenBank/DDBJ whole genome shotgun (WGS) entry which is preliminary data.</text>
</comment>
<sequence>MTHKRNILFLPFLQIPSGHHQAADAIIDELSEKHPDIKCDKVDILSYSYGKVEAFVSLTYLKWIQTIPQFYNWIYQSSVYKKGDNRWEFRDWSNWRIN</sequence>
<accession>A0A024P5J9</accession>
<keyword evidence="2" id="KW-1185">Reference proteome</keyword>
<organism evidence="1 2">
    <name type="scientific">Halobacillus karajensis</name>
    <dbReference type="NCBI Taxonomy" id="195088"/>
    <lineage>
        <taxon>Bacteria</taxon>
        <taxon>Bacillati</taxon>
        <taxon>Bacillota</taxon>
        <taxon>Bacilli</taxon>
        <taxon>Bacillales</taxon>
        <taxon>Bacillaceae</taxon>
        <taxon>Halobacillus</taxon>
    </lineage>
</organism>
<evidence type="ECO:0000313" key="2">
    <source>
        <dbReference type="Proteomes" id="UP000028868"/>
    </source>
</evidence>
<dbReference type="EMBL" id="CCDI010000002">
    <property type="protein sequence ID" value="CDQ23931.1"/>
    <property type="molecule type" value="Genomic_DNA"/>
</dbReference>
<gene>
    <name evidence="1" type="ORF">BN983_02187</name>
</gene>
<proteinExistence type="predicted"/>
<dbReference type="Proteomes" id="UP000028868">
    <property type="component" value="Unassembled WGS sequence"/>
</dbReference>